<feature type="compositionally biased region" description="Basic and acidic residues" evidence="1">
    <location>
        <begin position="59"/>
        <end position="70"/>
    </location>
</feature>
<dbReference type="EMBL" id="JAAXKY010000031">
    <property type="protein sequence ID" value="NMH77836.1"/>
    <property type="molecule type" value="Genomic_DNA"/>
</dbReference>
<evidence type="ECO:0000313" key="3">
    <source>
        <dbReference type="Proteomes" id="UP001296706"/>
    </source>
</evidence>
<evidence type="ECO:0000256" key="1">
    <source>
        <dbReference type="SAM" id="MobiDB-lite"/>
    </source>
</evidence>
<gene>
    <name evidence="2" type="ORF">HF577_12180</name>
</gene>
<feature type="compositionally biased region" description="Basic and acidic residues" evidence="1">
    <location>
        <begin position="10"/>
        <end position="41"/>
    </location>
</feature>
<proteinExistence type="predicted"/>
<organism evidence="2 3">
    <name type="scientific">Pseudonocardia xinjiangensis</name>
    <dbReference type="NCBI Taxonomy" id="75289"/>
    <lineage>
        <taxon>Bacteria</taxon>
        <taxon>Bacillati</taxon>
        <taxon>Actinomycetota</taxon>
        <taxon>Actinomycetes</taxon>
        <taxon>Pseudonocardiales</taxon>
        <taxon>Pseudonocardiaceae</taxon>
        <taxon>Pseudonocardia</taxon>
    </lineage>
</organism>
<name>A0ABX1RBS1_9PSEU</name>
<evidence type="ECO:0000313" key="2">
    <source>
        <dbReference type="EMBL" id="NMH77836.1"/>
    </source>
</evidence>
<dbReference type="RefSeq" id="WP_169395910.1">
    <property type="nucleotide sequence ID" value="NZ_BAAAJH010000003.1"/>
</dbReference>
<accession>A0ABX1RBS1</accession>
<keyword evidence="3" id="KW-1185">Reference proteome</keyword>
<dbReference type="Proteomes" id="UP001296706">
    <property type="component" value="Unassembled WGS sequence"/>
</dbReference>
<reference evidence="2 3" key="1">
    <citation type="submission" date="2020-04" db="EMBL/GenBank/DDBJ databases">
        <authorList>
            <person name="Klaysubun C."/>
            <person name="Duangmal K."/>
            <person name="Lipun K."/>
        </authorList>
    </citation>
    <scope>NUCLEOTIDE SEQUENCE [LARGE SCALE GENOMIC DNA]</scope>
    <source>
        <strain evidence="2 3">JCM 11839</strain>
    </source>
</reference>
<comment type="caution">
    <text evidence="2">The sequence shown here is derived from an EMBL/GenBank/DDBJ whole genome shotgun (WGS) entry which is preliminary data.</text>
</comment>
<sequence length="70" mass="8069">MYTAAPVLDTDDRPPLLRQERDYHREDGGRRGLRDGQRAGDQHGSFSQMISRRILLTGDEDHSKQEETET</sequence>
<feature type="region of interest" description="Disordered" evidence="1">
    <location>
        <begin position="1"/>
        <end position="70"/>
    </location>
</feature>
<protein>
    <submittedName>
        <fullName evidence="2">Uncharacterized protein</fullName>
    </submittedName>
</protein>